<dbReference type="InterPro" id="IPR054216">
    <property type="entry name" value="DUF6930"/>
</dbReference>
<dbReference type="Pfam" id="PF22007">
    <property type="entry name" value="DUF6930"/>
    <property type="match status" value="1"/>
</dbReference>
<evidence type="ECO:0000313" key="3">
    <source>
        <dbReference type="Proteomes" id="UP000319342"/>
    </source>
</evidence>
<organism evidence="2 3">
    <name type="scientific">Rohdeia mirabilis</name>
    <dbReference type="NCBI Taxonomy" id="2528008"/>
    <lineage>
        <taxon>Bacteria</taxon>
        <taxon>Pseudomonadati</taxon>
        <taxon>Planctomycetota</taxon>
        <taxon>Planctomycetia</taxon>
        <taxon>Planctomycetia incertae sedis</taxon>
        <taxon>Rohdeia</taxon>
    </lineage>
</organism>
<reference evidence="2 3" key="1">
    <citation type="submission" date="2019-02" db="EMBL/GenBank/DDBJ databases">
        <title>Deep-cultivation of Planctomycetes and their phenomic and genomic characterization uncovers novel biology.</title>
        <authorList>
            <person name="Wiegand S."/>
            <person name="Jogler M."/>
            <person name="Boedeker C."/>
            <person name="Pinto D."/>
            <person name="Vollmers J."/>
            <person name="Rivas-Marin E."/>
            <person name="Kohn T."/>
            <person name="Peeters S.H."/>
            <person name="Heuer A."/>
            <person name="Rast P."/>
            <person name="Oberbeckmann S."/>
            <person name="Bunk B."/>
            <person name="Jeske O."/>
            <person name="Meyerdierks A."/>
            <person name="Storesund J.E."/>
            <person name="Kallscheuer N."/>
            <person name="Luecker S."/>
            <person name="Lage O.M."/>
            <person name="Pohl T."/>
            <person name="Merkel B.J."/>
            <person name="Hornburger P."/>
            <person name="Mueller R.-W."/>
            <person name="Bruemmer F."/>
            <person name="Labrenz M."/>
            <person name="Spormann A.M."/>
            <person name="Op den Camp H."/>
            <person name="Overmann J."/>
            <person name="Amann R."/>
            <person name="Jetten M.S.M."/>
            <person name="Mascher T."/>
            <person name="Medema M.H."/>
            <person name="Devos D.P."/>
            <person name="Kaster A.-K."/>
            <person name="Ovreas L."/>
            <person name="Rohde M."/>
            <person name="Galperin M.Y."/>
            <person name="Jogler C."/>
        </authorList>
    </citation>
    <scope>NUCLEOTIDE SEQUENCE [LARGE SCALE GENOMIC DNA]</scope>
    <source>
        <strain evidence="2 3">Pla163</strain>
    </source>
</reference>
<dbReference type="EMBL" id="CP036290">
    <property type="protein sequence ID" value="QDU83975.1"/>
    <property type="molecule type" value="Genomic_DNA"/>
</dbReference>
<feature type="domain" description="DUF6930" evidence="1">
    <location>
        <begin position="1"/>
        <end position="72"/>
    </location>
</feature>
<accession>A0A518CXM1</accession>
<name>A0A518CXM1_9BACT</name>
<protein>
    <recommendedName>
        <fullName evidence="1">DUF6930 domain-containing protein</fullName>
    </recommendedName>
</protein>
<dbReference type="RefSeq" id="WP_419186343.1">
    <property type="nucleotide sequence ID" value="NZ_CP036290.1"/>
</dbReference>
<keyword evidence="3" id="KW-1185">Reference proteome</keyword>
<proteinExistence type="predicted"/>
<gene>
    <name evidence="2" type="ORF">Pla163_10760</name>
</gene>
<sequence>MVLKVELGRESERERWVLDHLVGAWRERSGIPGRVVVRERTAEWLGDALERLGVTVSVSDGLPMLEPARDGLLAQLERS</sequence>
<evidence type="ECO:0000313" key="2">
    <source>
        <dbReference type="EMBL" id="QDU83975.1"/>
    </source>
</evidence>
<evidence type="ECO:0000259" key="1">
    <source>
        <dbReference type="Pfam" id="PF22007"/>
    </source>
</evidence>
<dbReference type="Proteomes" id="UP000319342">
    <property type="component" value="Chromosome"/>
</dbReference>
<dbReference type="AlphaFoldDB" id="A0A518CXM1"/>